<reference evidence="1" key="1">
    <citation type="journal article" date="2014" name="Int. J. Syst. Evol. Microbiol.">
        <title>Complete genome sequence of Corynebacterium casei LMG S-19264T (=DSM 44701T), isolated from a smear-ripened cheese.</title>
        <authorList>
            <consortium name="US DOE Joint Genome Institute (JGI-PGF)"/>
            <person name="Walter F."/>
            <person name="Albersmeier A."/>
            <person name="Kalinowski J."/>
            <person name="Ruckert C."/>
        </authorList>
    </citation>
    <scope>NUCLEOTIDE SEQUENCE</scope>
    <source>
        <strain evidence="1">JCM 4346</strain>
    </source>
</reference>
<proteinExistence type="predicted"/>
<dbReference type="RefSeq" id="WP_189937934.1">
    <property type="nucleotide sequence ID" value="NZ_BMSX01000008.1"/>
</dbReference>
<evidence type="ECO:0000313" key="1">
    <source>
        <dbReference type="EMBL" id="GGR18547.1"/>
    </source>
</evidence>
<sequence length="155" mass="17549">MPRNGPGALRALRTPVTRVRAMPPPPRIPGLSTRTTLAIHRAEHDSTGSYHLSPGATQRALRRYREFLATPGRRTLYPRTAVCPACPGCGLDDVREARDVLEETVRHLPPSARAELSRTLRRLDHRYRLRTLPDPRADQTAPWWHRRLGEGAEGW</sequence>
<evidence type="ECO:0000313" key="2">
    <source>
        <dbReference type="Proteomes" id="UP000658320"/>
    </source>
</evidence>
<dbReference type="AlphaFoldDB" id="A0A918CDT2"/>
<accession>A0A918CDT2</accession>
<protein>
    <submittedName>
        <fullName evidence="1">Uncharacterized protein</fullName>
    </submittedName>
</protein>
<gene>
    <name evidence="1" type="ORF">GCM10010251_38310</name>
</gene>
<dbReference type="Proteomes" id="UP000658320">
    <property type="component" value="Unassembled WGS sequence"/>
</dbReference>
<dbReference type="EMBL" id="BMSX01000008">
    <property type="protein sequence ID" value="GGR18547.1"/>
    <property type="molecule type" value="Genomic_DNA"/>
</dbReference>
<keyword evidence="2" id="KW-1185">Reference proteome</keyword>
<name>A0A918CDT2_9ACTN</name>
<organism evidence="1 2">
    <name type="scientific">Streptomyces aurantiogriseus</name>
    <dbReference type="NCBI Taxonomy" id="66870"/>
    <lineage>
        <taxon>Bacteria</taxon>
        <taxon>Bacillati</taxon>
        <taxon>Actinomycetota</taxon>
        <taxon>Actinomycetes</taxon>
        <taxon>Kitasatosporales</taxon>
        <taxon>Streptomycetaceae</taxon>
        <taxon>Streptomyces</taxon>
    </lineage>
</organism>
<reference evidence="1" key="2">
    <citation type="submission" date="2020-09" db="EMBL/GenBank/DDBJ databases">
        <authorList>
            <person name="Sun Q."/>
            <person name="Ohkuma M."/>
        </authorList>
    </citation>
    <scope>NUCLEOTIDE SEQUENCE</scope>
    <source>
        <strain evidence="1">JCM 4346</strain>
    </source>
</reference>
<comment type="caution">
    <text evidence="1">The sequence shown here is derived from an EMBL/GenBank/DDBJ whole genome shotgun (WGS) entry which is preliminary data.</text>
</comment>